<dbReference type="KEGG" id="mrr:Moror_3156"/>
<evidence type="ECO:0000313" key="1">
    <source>
        <dbReference type="EMBL" id="ESK88541.1"/>
    </source>
</evidence>
<dbReference type="AlphaFoldDB" id="V2X6X6"/>
<dbReference type="STRING" id="1381753.V2X6X6"/>
<dbReference type="EMBL" id="AWSO01000639">
    <property type="protein sequence ID" value="ESK88541.1"/>
    <property type="molecule type" value="Genomic_DNA"/>
</dbReference>
<sequence length="171" mass="19138">MASSKLQLSVDNAVFIAVWASPPDASIPMPSSRQPLWMIMGVHIDDGLVATNSELLYNWLLREINKEFVVNNLSPAKLYLGITITQDWSQCQVLLSQKLYIVDLLDIYNMKDATKSMVPLYQLHTLYMKIIGLLLYIAISTCPDISYAVMALSQFNSKPTKAHLLAAKGVF</sequence>
<name>V2X6X6_MONRO</name>
<comment type="caution">
    <text evidence="1">The sequence shown here is derived from an EMBL/GenBank/DDBJ whole genome shotgun (WGS) entry which is preliminary data.</text>
</comment>
<dbReference type="HOGENOM" id="CLU_1563260_0_0_1"/>
<dbReference type="Proteomes" id="UP000017559">
    <property type="component" value="Unassembled WGS sequence"/>
</dbReference>
<evidence type="ECO:0000313" key="2">
    <source>
        <dbReference type="Proteomes" id="UP000017559"/>
    </source>
</evidence>
<keyword evidence="2" id="KW-1185">Reference proteome</keyword>
<accession>V2X6X6</accession>
<protein>
    <submittedName>
        <fullName evidence="1">Retrovirus-related pol polyprotein from transposon tnt 1-94</fullName>
    </submittedName>
</protein>
<dbReference type="OrthoDB" id="5101206at2759"/>
<gene>
    <name evidence="1" type="ORF">Moror_3156</name>
</gene>
<proteinExistence type="predicted"/>
<organism evidence="1 2">
    <name type="scientific">Moniliophthora roreri (strain MCA 2997)</name>
    <name type="common">Cocoa frosty pod rot fungus</name>
    <name type="synonym">Crinipellis roreri</name>
    <dbReference type="NCBI Taxonomy" id="1381753"/>
    <lineage>
        <taxon>Eukaryota</taxon>
        <taxon>Fungi</taxon>
        <taxon>Dikarya</taxon>
        <taxon>Basidiomycota</taxon>
        <taxon>Agaricomycotina</taxon>
        <taxon>Agaricomycetes</taxon>
        <taxon>Agaricomycetidae</taxon>
        <taxon>Agaricales</taxon>
        <taxon>Marasmiineae</taxon>
        <taxon>Marasmiaceae</taxon>
        <taxon>Moniliophthora</taxon>
    </lineage>
</organism>
<reference evidence="1 2" key="1">
    <citation type="journal article" date="2014" name="BMC Genomics">
        <title>Genome and secretome analysis of the hemibiotrophic fungal pathogen, Moniliophthora roreri, which causes frosty pod rot disease of cacao: mechanisms of the biotrophic and necrotrophic phases.</title>
        <authorList>
            <person name="Meinhardt L.W."/>
            <person name="Costa G.G.L."/>
            <person name="Thomazella D.P.T."/>
            <person name="Teixeira P.J.P.L."/>
            <person name="Carazzolle M.F."/>
            <person name="Schuster S.C."/>
            <person name="Carlson J.E."/>
            <person name="Guiltinan M.J."/>
            <person name="Mieczkowski P."/>
            <person name="Farmer A."/>
            <person name="Ramaraj T."/>
            <person name="Crozier J."/>
            <person name="Davis R.E."/>
            <person name="Shao J."/>
            <person name="Melnick R.L."/>
            <person name="Pereira G.A.G."/>
            <person name="Bailey B.A."/>
        </authorList>
    </citation>
    <scope>NUCLEOTIDE SEQUENCE [LARGE SCALE GENOMIC DNA]</scope>
    <source>
        <strain evidence="1 2">MCA 2997</strain>
    </source>
</reference>